<dbReference type="CDD" id="cd00761">
    <property type="entry name" value="Glyco_tranf_GTA_type"/>
    <property type="match status" value="1"/>
</dbReference>
<accession>A0ABW3TC11</accession>
<comment type="caution">
    <text evidence="3">The sequence shown here is derived from an EMBL/GenBank/DDBJ whole genome shotgun (WGS) entry which is preliminary data.</text>
</comment>
<evidence type="ECO:0000313" key="4">
    <source>
        <dbReference type="Proteomes" id="UP001597151"/>
    </source>
</evidence>
<dbReference type="InterPro" id="IPR029044">
    <property type="entry name" value="Nucleotide-diphossugar_trans"/>
</dbReference>
<evidence type="ECO:0000259" key="2">
    <source>
        <dbReference type="Pfam" id="PF00535"/>
    </source>
</evidence>
<protein>
    <submittedName>
        <fullName evidence="3">Glycosyltransferase family 2 protein</fullName>
    </submittedName>
</protein>
<dbReference type="PANTHER" id="PTHR43685">
    <property type="entry name" value="GLYCOSYLTRANSFERASE"/>
    <property type="match status" value="1"/>
</dbReference>
<keyword evidence="1" id="KW-0472">Membrane</keyword>
<feature type="transmembrane region" description="Helical" evidence="1">
    <location>
        <begin position="284"/>
        <end position="305"/>
    </location>
</feature>
<reference evidence="4" key="1">
    <citation type="journal article" date="2019" name="Int. J. Syst. Evol. Microbiol.">
        <title>The Global Catalogue of Microorganisms (GCM) 10K type strain sequencing project: providing services to taxonomists for standard genome sequencing and annotation.</title>
        <authorList>
            <consortium name="The Broad Institute Genomics Platform"/>
            <consortium name="The Broad Institute Genome Sequencing Center for Infectious Disease"/>
            <person name="Wu L."/>
            <person name="Ma J."/>
        </authorList>
    </citation>
    <scope>NUCLEOTIDE SEQUENCE [LARGE SCALE GENOMIC DNA]</scope>
    <source>
        <strain evidence="4">CCUG 55328</strain>
    </source>
</reference>
<dbReference type="Gene3D" id="3.90.550.10">
    <property type="entry name" value="Spore Coat Polysaccharide Biosynthesis Protein SpsA, Chain A"/>
    <property type="match status" value="1"/>
</dbReference>
<dbReference type="PANTHER" id="PTHR43685:SF2">
    <property type="entry name" value="GLYCOSYLTRANSFERASE 2-LIKE DOMAIN-CONTAINING PROTEIN"/>
    <property type="match status" value="1"/>
</dbReference>
<dbReference type="SUPFAM" id="SSF53448">
    <property type="entry name" value="Nucleotide-diphospho-sugar transferases"/>
    <property type="match status" value="1"/>
</dbReference>
<dbReference type="RefSeq" id="WP_380790543.1">
    <property type="nucleotide sequence ID" value="NZ_JBHTKR010000003.1"/>
</dbReference>
<keyword evidence="1" id="KW-1133">Transmembrane helix</keyword>
<dbReference type="EMBL" id="JBHTKR010000003">
    <property type="protein sequence ID" value="MFD1194714.1"/>
    <property type="molecule type" value="Genomic_DNA"/>
</dbReference>
<proteinExistence type="predicted"/>
<organism evidence="3 4">
    <name type="scientific">Seohaeicola saemankumensis</name>
    <dbReference type="NCBI Taxonomy" id="481181"/>
    <lineage>
        <taxon>Bacteria</taxon>
        <taxon>Pseudomonadati</taxon>
        <taxon>Pseudomonadota</taxon>
        <taxon>Alphaproteobacteria</taxon>
        <taxon>Rhodobacterales</taxon>
        <taxon>Roseobacteraceae</taxon>
        <taxon>Seohaeicola</taxon>
    </lineage>
</organism>
<keyword evidence="1" id="KW-0812">Transmembrane</keyword>
<evidence type="ECO:0000256" key="1">
    <source>
        <dbReference type="SAM" id="Phobius"/>
    </source>
</evidence>
<sequence length="307" mass="32934">MPRFSIVIPSFNAAATIGGTLQSLQHQSFTDWEAICVDDGSTDATPALVQAAASLDPRISLVRNTGKGPSAARNMGALDCASGQIVAFCDADDMWHADKLSQWDKVFRNDDVDGAYGQVAFFSDTPDDATTFSALPAGQLSIARLLGENPVCTMSNIGLRRSVFVATGGFDREMVHNEDLEWLIRLVGQGAVIVGVPQLQTFYRTSRGGLSTNLQAMEEGRLRALDTAARFGVIPDRRSHAIHQRYLARRALRLGLGPTQPLRHALRGLGYSPSGFLSPARRGALTLAGALAALVLPKGIALTLFSR</sequence>
<dbReference type="Proteomes" id="UP001597151">
    <property type="component" value="Unassembled WGS sequence"/>
</dbReference>
<evidence type="ECO:0000313" key="3">
    <source>
        <dbReference type="EMBL" id="MFD1194714.1"/>
    </source>
</evidence>
<dbReference type="InterPro" id="IPR050834">
    <property type="entry name" value="Glycosyltransf_2"/>
</dbReference>
<dbReference type="InterPro" id="IPR001173">
    <property type="entry name" value="Glyco_trans_2-like"/>
</dbReference>
<gene>
    <name evidence="3" type="ORF">ACFQ3C_08520</name>
</gene>
<keyword evidence="4" id="KW-1185">Reference proteome</keyword>
<feature type="domain" description="Glycosyltransferase 2-like" evidence="2">
    <location>
        <begin position="5"/>
        <end position="164"/>
    </location>
</feature>
<name>A0ABW3TC11_9RHOB</name>
<dbReference type="Pfam" id="PF00535">
    <property type="entry name" value="Glycos_transf_2"/>
    <property type="match status" value="1"/>
</dbReference>